<dbReference type="Gene3D" id="3.40.50.720">
    <property type="entry name" value="NAD(P)-binding Rossmann-like Domain"/>
    <property type="match status" value="1"/>
</dbReference>
<evidence type="ECO:0000313" key="11">
    <source>
        <dbReference type="EMBL" id="OGZ02208.1"/>
    </source>
</evidence>
<organism evidence="11 12">
    <name type="scientific">Candidatus Liptonbacteria bacterium RIFOXYB1_FULL_36_10</name>
    <dbReference type="NCBI Taxonomy" id="1798654"/>
    <lineage>
        <taxon>Bacteria</taxon>
        <taxon>Candidatus Liptoniibacteriota</taxon>
    </lineage>
</organism>
<gene>
    <name evidence="7" type="primary">murD</name>
    <name evidence="11" type="ORF">A2390_01990</name>
</gene>
<dbReference type="EC" id="6.3.2.9" evidence="7 8"/>
<dbReference type="EMBL" id="MHLE01000039">
    <property type="protein sequence ID" value="OGZ02208.1"/>
    <property type="molecule type" value="Genomic_DNA"/>
</dbReference>
<evidence type="ECO:0000256" key="3">
    <source>
        <dbReference type="ARBA" id="ARBA00022490"/>
    </source>
</evidence>
<dbReference type="InterPro" id="IPR036565">
    <property type="entry name" value="Mur-like_cat_sf"/>
</dbReference>
<keyword evidence="7 8" id="KW-0132">Cell division</keyword>
<name>A0A1G2CP36_9BACT</name>
<comment type="caution">
    <text evidence="11">The sequence shown here is derived from an EMBL/GenBank/DDBJ whole genome shotgun (WGS) entry which is preliminary data.</text>
</comment>
<dbReference type="InterPro" id="IPR013221">
    <property type="entry name" value="Mur_ligase_cen"/>
</dbReference>
<evidence type="ECO:0000313" key="12">
    <source>
        <dbReference type="Proteomes" id="UP000178599"/>
    </source>
</evidence>
<comment type="subcellular location">
    <subcellularLocation>
        <location evidence="1 7 8">Cytoplasm</location>
    </subcellularLocation>
</comment>
<sequence>MKIEDLKDKKIAIIGLGMEGLDILSYLKKNGLQASVFDSKTQEELGENFTKAESLGANFILGENYLSNLSNFNVIFRSPGVKILLPEIAEAEKRGVLVTSSANLFFSSCRGKIIGVTGTKGKGTTSTLIFNILKNSFNNAFIGGNVGLPMLSFLDEVKENDFVVLELSSFQLQDLKTSPHIAVVLNITSEHLDYHATRDEYIRAKQSIVCWQKKEDFTIINGDYYEPIKFSRLTPAKKYFFSRFRKLEEGAFINGENIVIKIGDAEKIICRRQDLILRGEHNLENVCAASLAAFLAGAKTESITEEVKKFKGLEHRLEFVDERNGIKYYNDSFATTPEASIAAIRSFTEPIILIVGGSKKGSDFSELGKEIFSSSVKTLILIGDTAAEIKKASEEASFKGKIIEGCKNMEEIFKNAEDSAKPGDIILLSPACASFGMFKNYKDRGNQFKSQVL</sequence>
<dbReference type="GO" id="GO:0051301">
    <property type="term" value="P:cell division"/>
    <property type="evidence" value="ECO:0007669"/>
    <property type="project" value="UniProtKB-KW"/>
</dbReference>
<evidence type="ECO:0000256" key="7">
    <source>
        <dbReference type="HAMAP-Rule" id="MF_00639"/>
    </source>
</evidence>
<evidence type="ECO:0000256" key="8">
    <source>
        <dbReference type="RuleBase" id="RU003664"/>
    </source>
</evidence>
<dbReference type="GO" id="GO:0008764">
    <property type="term" value="F:UDP-N-acetylmuramoylalanine-D-glutamate ligase activity"/>
    <property type="evidence" value="ECO:0007669"/>
    <property type="project" value="UniProtKB-UniRule"/>
</dbReference>
<evidence type="ECO:0000256" key="6">
    <source>
        <dbReference type="ARBA" id="ARBA00022840"/>
    </source>
</evidence>
<dbReference type="Pfam" id="PF21799">
    <property type="entry name" value="MurD-like_N"/>
    <property type="match status" value="1"/>
</dbReference>
<evidence type="ECO:0000256" key="2">
    <source>
        <dbReference type="ARBA" id="ARBA00004752"/>
    </source>
</evidence>
<keyword evidence="4 7" id="KW-0436">Ligase</keyword>
<dbReference type="SUPFAM" id="SSF51984">
    <property type="entry name" value="MurCD N-terminal domain"/>
    <property type="match status" value="1"/>
</dbReference>
<evidence type="ECO:0000259" key="9">
    <source>
        <dbReference type="Pfam" id="PF02875"/>
    </source>
</evidence>
<dbReference type="InterPro" id="IPR005762">
    <property type="entry name" value="MurD"/>
</dbReference>
<keyword evidence="3 7" id="KW-0963">Cytoplasm</keyword>
<dbReference type="InterPro" id="IPR036615">
    <property type="entry name" value="Mur_ligase_C_dom_sf"/>
</dbReference>
<comment type="pathway">
    <text evidence="2 7 8">Cell wall biogenesis; peptidoglycan biosynthesis.</text>
</comment>
<dbReference type="HAMAP" id="MF_00639">
    <property type="entry name" value="MurD"/>
    <property type="match status" value="1"/>
</dbReference>
<proteinExistence type="inferred from homology"/>
<evidence type="ECO:0000256" key="5">
    <source>
        <dbReference type="ARBA" id="ARBA00022741"/>
    </source>
</evidence>
<dbReference type="Pfam" id="PF02875">
    <property type="entry name" value="Mur_ligase_C"/>
    <property type="match status" value="1"/>
</dbReference>
<keyword evidence="7 8" id="KW-0573">Peptidoglycan synthesis</keyword>
<protein>
    <recommendedName>
        <fullName evidence="7 8">UDP-N-acetylmuramoylalanine--D-glutamate ligase</fullName>
        <ecNumber evidence="7 8">6.3.2.9</ecNumber>
    </recommendedName>
    <alternativeName>
        <fullName evidence="7">D-glutamic acid-adding enzyme</fullName>
    </alternativeName>
    <alternativeName>
        <fullName evidence="7">UDP-N-acetylmuramoyl-L-alanyl-D-glutamate synthetase</fullName>
    </alternativeName>
</protein>
<dbReference type="Gene3D" id="3.90.190.20">
    <property type="entry name" value="Mur ligase, C-terminal domain"/>
    <property type="match status" value="1"/>
</dbReference>
<dbReference type="InterPro" id="IPR004101">
    <property type="entry name" value="Mur_ligase_C"/>
</dbReference>
<accession>A0A1G2CP36</accession>
<comment type="catalytic activity">
    <reaction evidence="7 8">
        <text>UDP-N-acetyl-alpha-D-muramoyl-L-alanine + D-glutamate + ATP = UDP-N-acetyl-alpha-D-muramoyl-L-alanyl-D-glutamate + ADP + phosphate + H(+)</text>
        <dbReference type="Rhea" id="RHEA:16429"/>
        <dbReference type="ChEBI" id="CHEBI:15378"/>
        <dbReference type="ChEBI" id="CHEBI:29986"/>
        <dbReference type="ChEBI" id="CHEBI:30616"/>
        <dbReference type="ChEBI" id="CHEBI:43474"/>
        <dbReference type="ChEBI" id="CHEBI:83898"/>
        <dbReference type="ChEBI" id="CHEBI:83900"/>
        <dbReference type="ChEBI" id="CHEBI:456216"/>
        <dbReference type="EC" id="6.3.2.9"/>
    </reaction>
</comment>
<dbReference type="GO" id="GO:0005524">
    <property type="term" value="F:ATP binding"/>
    <property type="evidence" value="ECO:0007669"/>
    <property type="project" value="UniProtKB-UniRule"/>
</dbReference>
<dbReference type="Proteomes" id="UP000178599">
    <property type="component" value="Unassembled WGS sequence"/>
</dbReference>
<comment type="function">
    <text evidence="7 8">Cell wall formation. Catalyzes the addition of glutamate to the nucleotide precursor UDP-N-acetylmuramoyl-L-alanine (UMA).</text>
</comment>
<feature type="domain" description="Mur ligase C-terminal" evidence="9">
    <location>
        <begin position="315"/>
        <end position="432"/>
    </location>
</feature>
<dbReference type="PANTHER" id="PTHR43692">
    <property type="entry name" value="UDP-N-ACETYLMURAMOYLALANINE--D-GLUTAMATE LIGASE"/>
    <property type="match status" value="1"/>
</dbReference>
<evidence type="ECO:0000256" key="4">
    <source>
        <dbReference type="ARBA" id="ARBA00022598"/>
    </source>
</evidence>
<dbReference type="GO" id="GO:0008360">
    <property type="term" value="P:regulation of cell shape"/>
    <property type="evidence" value="ECO:0007669"/>
    <property type="project" value="UniProtKB-KW"/>
</dbReference>
<dbReference type="GO" id="GO:0005737">
    <property type="term" value="C:cytoplasm"/>
    <property type="evidence" value="ECO:0007669"/>
    <property type="project" value="UniProtKB-SubCell"/>
</dbReference>
<evidence type="ECO:0000256" key="1">
    <source>
        <dbReference type="ARBA" id="ARBA00004496"/>
    </source>
</evidence>
<keyword evidence="7 8" id="KW-0131">Cell cycle</keyword>
<dbReference type="NCBIfam" id="TIGR01087">
    <property type="entry name" value="murD"/>
    <property type="match status" value="1"/>
</dbReference>
<dbReference type="GO" id="GO:0009252">
    <property type="term" value="P:peptidoglycan biosynthetic process"/>
    <property type="evidence" value="ECO:0007669"/>
    <property type="project" value="UniProtKB-UniRule"/>
</dbReference>
<dbReference type="AlphaFoldDB" id="A0A1G2CP36"/>
<feature type="binding site" evidence="7">
    <location>
        <begin position="118"/>
        <end position="124"/>
    </location>
    <ligand>
        <name>ATP</name>
        <dbReference type="ChEBI" id="CHEBI:30616"/>
    </ligand>
</feature>
<dbReference type="GO" id="GO:0071555">
    <property type="term" value="P:cell wall organization"/>
    <property type="evidence" value="ECO:0007669"/>
    <property type="project" value="UniProtKB-KW"/>
</dbReference>
<dbReference type="SUPFAM" id="SSF53623">
    <property type="entry name" value="MurD-like peptide ligases, catalytic domain"/>
    <property type="match status" value="1"/>
</dbReference>
<dbReference type="PANTHER" id="PTHR43692:SF1">
    <property type="entry name" value="UDP-N-ACETYLMURAMOYLALANINE--D-GLUTAMATE LIGASE"/>
    <property type="match status" value="1"/>
</dbReference>
<comment type="similarity">
    <text evidence="7">Belongs to the MurCDEF family.</text>
</comment>
<keyword evidence="7 8" id="KW-0133">Cell shape</keyword>
<keyword evidence="6 7" id="KW-0067">ATP-binding</keyword>
<feature type="domain" description="Mur ligase central" evidence="10">
    <location>
        <begin position="116"/>
        <end position="293"/>
    </location>
</feature>
<keyword evidence="7 8" id="KW-0961">Cell wall biogenesis/degradation</keyword>
<dbReference type="Gene3D" id="3.40.1190.10">
    <property type="entry name" value="Mur-like, catalytic domain"/>
    <property type="match status" value="1"/>
</dbReference>
<dbReference type="Pfam" id="PF08245">
    <property type="entry name" value="Mur_ligase_M"/>
    <property type="match status" value="1"/>
</dbReference>
<dbReference type="UniPathway" id="UPA00219"/>
<keyword evidence="5 7" id="KW-0547">Nucleotide-binding</keyword>
<reference evidence="11 12" key="1">
    <citation type="journal article" date="2016" name="Nat. Commun.">
        <title>Thousands of microbial genomes shed light on interconnected biogeochemical processes in an aquifer system.</title>
        <authorList>
            <person name="Anantharaman K."/>
            <person name="Brown C.T."/>
            <person name="Hug L.A."/>
            <person name="Sharon I."/>
            <person name="Castelle C.J."/>
            <person name="Probst A.J."/>
            <person name="Thomas B.C."/>
            <person name="Singh A."/>
            <person name="Wilkins M.J."/>
            <person name="Karaoz U."/>
            <person name="Brodie E.L."/>
            <person name="Williams K.H."/>
            <person name="Hubbard S.S."/>
            <person name="Banfield J.F."/>
        </authorList>
    </citation>
    <scope>NUCLEOTIDE SEQUENCE [LARGE SCALE GENOMIC DNA]</scope>
</reference>
<evidence type="ECO:0000259" key="10">
    <source>
        <dbReference type="Pfam" id="PF08245"/>
    </source>
</evidence>
<dbReference type="SUPFAM" id="SSF53244">
    <property type="entry name" value="MurD-like peptide ligases, peptide-binding domain"/>
    <property type="match status" value="1"/>
</dbReference>